<evidence type="ECO:0000259" key="2">
    <source>
        <dbReference type="PROSITE" id="PS50053"/>
    </source>
</evidence>
<accession>A0A1E4TJ17</accession>
<sequence>MTVADLKAQIAAEIGVDAQLMTLYFGGHTASDPDQIGSLTGESELTLELHVDDGQQTAETSTSVASESSQMQFMLLHRSLISEFEKHGHVLSPAHLRQVNGTGDLVKLSFALPLAPQAVRERTIRVPFINRDINSEAAADILAITFTTIETGTSLMYKFGRAFILAVILCDDSASAAFWGVLSASFLFQLRHTAAIRKVVDIVSRLFMILAFRFVPEPNPLPGPEYDAGIYVNFDPNAPQTRNREAHRFGSFLNPIIRGIAQVQRGILMLFLSLFPGVLDDWIRGLPDVEVRRANGAPDDAANNQANEEPVPEAAIEAQDDVSNNQINEEPLNEAAIEAQGGVSNNQTIEEPLTEAAIEMHGESKPNTEPLADLVDLIEQAEEIDVPEVRPSEAVAQSDETKSIQELISAAEETASLRPDRDETVTSTE</sequence>
<evidence type="ECO:0000256" key="1">
    <source>
        <dbReference type="SAM" id="MobiDB-lite"/>
    </source>
</evidence>
<dbReference type="PROSITE" id="PS50053">
    <property type="entry name" value="UBIQUITIN_2"/>
    <property type="match status" value="1"/>
</dbReference>
<keyword evidence="4" id="KW-1185">Reference proteome</keyword>
<proteinExistence type="predicted"/>
<feature type="compositionally biased region" description="Basic and acidic residues" evidence="1">
    <location>
        <begin position="418"/>
        <end position="429"/>
    </location>
</feature>
<evidence type="ECO:0000313" key="3">
    <source>
        <dbReference type="EMBL" id="ODV91707.1"/>
    </source>
</evidence>
<dbReference type="Proteomes" id="UP000095023">
    <property type="component" value="Unassembled WGS sequence"/>
</dbReference>
<feature type="domain" description="Ubiquitin-like" evidence="2">
    <location>
        <begin position="1"/>
        <end position="51"/>
    </location>
</feature>
<gene>
    <name evidence="3" type="ORF">CANCADRAFT_42347</name>
</gene>
<dbReference type="InterPro" id="IPR029071">
    <property type="entry name" value="Ubiquitin-like_domsf"/>
</dbReference>
<dbReference type="EMBL" id="KV453841">
    <property type="protein sequence ID" value="ODV91707.1"/>
    <property type="molecule type" value="Genomic_DNA"/>
</dbReference>
<evidence type="ECO:0000313" key="4">
    <source>
        <dbReference type="Proteomes" id="UP000095023"/>
    </source>
</evidence>
<dbReference type="SUPFAM" id="SSF54236">
    <property type="entry name" value="Ubiquitin-like"/>
    <property type="match status" value="1"/>
</dbReference>
<reference evidence="4" key="1">
    <citation type="submission" date="2016-02" db="EMBL/GenBank/DDBJ databases">
        <title>Comparative genomics of biotechnologically important yeasts.</title>
        <authorList>
            <consortium name="DOE Joint Genome Institute"/>
            <person name="Riley R."/>
            <person name="Haridas S."/>
            <person name="Wolfe K.H."/>
            <person name="Lopes M.R."/>
            <person name="Hittinger C.T."/>
            <person name="Goker M."/>
            <person name="Salamov A."/>
            <person name="Wisecaver J."/>
            <person name="Long T.M."/>
            <person name="Aerts A.L."/>
            <person name="Barry K."/>
            <person name="Choi C."/>
            <person name="Clum A."/>
            <person name="Coughlan A.Y."/>
            <person name="Deshpande S."/>
            <person name="Douglass A.P."/>
            <person name="Hanson S.J."/>
            <person name="Klenk H.-P."/>
            <person name="Labutti K."/>
            <person name="Lapidus A."/>
            <person name="Lindquist E."/>
            <person name="Lipzen A."/>
            <person name="Meier-Kolthoff J.P."/>
            <person name="Ohm R.A."/>
            <person name="Otillar R.P."/>
            <person name="Pangilinan J."/>
            <person name="Peng Y."/>
            <person name="Rokas A."/>
            <person name="Rosa C.A."/>
            <person name="Scheuner C."/>
            <person name="Sibirny A.A."/>
            <person name="Slot J.C."/>
            <person name="Stielow J.B."/>
            <person name="Sun H."/>
            <person name="Kurtzman C.P."/>
            <person name="Blackwell M."/>
            <person name="Jeffries T.W."/>
            <person name="Grigoriev I.V."/>
        </authorList>
    </citation>
    <scope>NUCLEOTIDE SEQUENCE [LARGE SCALE GENOMIC DNA]</scope>
    <source>
        <strain evidence="4">NRRL Y-17796</strain>
    </source>
</reference>
<organism evidence="3 4">
    <name type="scientific">Tortispora caseinolytica NRRL Y-17796</name>
    <dbReference type="NCBI Taxonomy" id="767744"/>
    <lineage>
        <taxon>Eukaryota</taxon>
        <taxon>Fungi</taxon>
        <taxon>Dikarya</taxon>
        <taxon>Ascomycota</taxon>
        <taxon>Saccharomycotina</taxon>
        <taxon>Trigonopsidomycetes</taxon>
        <taxon>Trigonopsidales</taxon>
        <taxon>Trigonopsidaceae</taxon>
        <taxon>Tortispora</taxon>
    </lineage>
</organism>
<dbReference type="AlphaFoldDB" id="A0A1E4TJ17"/>
<protein>
    <recommendedName>
        <fullName evidence="2">Ubiquitin-like domain-containing protein</fullName>
    </recommendedName>
</protein>
<name>A0A1E4TJ17_9ASCO</name>
<feature type="region of interest" description="Disordered" evidence="1">
    <location>
        <begin position="383"/>
        <end position="429"/>
    </location>
</feature>
<dbReference type="InterPro" id="IPR000626">
    <property type="entry name" value="Ubiquitin-like_dom"/>
</dbReference>